<dbReference type="InterPro" id="IPR005149">
    <property type="entry name" value="Tscrpt_reg_PadR_N"/>
</dbReference>
<dbReference type="InterPro" id="IPR052509">
    <property type="entry name" value="Metal_resp_DNA-bind_regulator"/>
</dbReference>
<keyword evidence="1" id="KW-0175">Coiled coil</keyword>
<evidence type="ECO:0000313" key="4">
    <source>
        <dbReference type="EMBL" id="REF36466.1"/>
    </source>
</evidence>
<dbReference type="InterPro" id="IPR036388">
    <property type="entry name" value="WH-like_DNA-bd_sf"/>
</dbReference>
<evidence type="ECO:0000313" key="5">
    <source>
        <dbReference type="Proteomes" id="UP000256485"/>
    </source>
</evidence>
<reference evidence="4 5" key="1">
    <citation type="submission" date="2018-08" db="EMBL/GenBank/DDBJ databases">
        <title>Sequencing the genomes of 1000 actinobacteria strains.</title>
        <authorList>
            <person name="Klenk H.-P."/>
        </authorList>
    </citation>
    <scope>NUCLEOTIDE SEQUENCE [LARGE SCALE GENOMIC DNA]</scope>
    <source>
        <strain evidence="4 5">DSM 22891</strain>
    </source>
</reference>
<dbReference type="PANTHER" id="PTHR33169:SF26">
    <property type="entry name" value="CONSERVED PROTEIN"/>
    <property type="match status" value="1"/>
</dbReference>
<dbReference type="GO" id="GO:0003677">
    <property type="term" value="F:DNA binding"/>
    <property type="evidence" value="ECO:0007669"/>
    <property type="project" value="UniProtKB-KW"/>
</dbReference>
<feature type="region of interest" description="Disordered" evidence="2">
    <location>
        <begin position="174"/>
        <end position="215"/>
    </location>
</feature>
<dbReference type="EMBL" id="QTUC01000001">
    <property type="protein sequence ID" value="REF36466.1"/>
    <property type="molecule type" value="Genomic_DNA"/>
</dbReference>
<evidence type="ECO:0000256" key="2">
    <source>
        <dbReference type="SAM" id="MobiDB-lite"/>
    </source>
</evidence>
<feature type="coiled-coil region" evidence="1">
    <location>
        <begin position="112"/>
        <end position="153"/>
    </location>
</feature>
<name>A0A3D9V521_THECX</name>
<evidence type="ECO:0000256" key="1">
    <source>
        <dbReference type="SAM" id="Coils"/>
    </source>
</evidence>
<dbReference type="Pfam" id="PF03551">
    <property type="entry name" value="PadR"/>
    <property type="match status" value="1"/>
</dbReference>
<evidence type="ECO:0000259" key="3">
    <source>
        <dbReference type="Pfam" id="PF03551"/>
    </source>
</evidence>
<dbReference type="Gene3D" id="1.10.10.10">
    <property type="entry name" value="Winged helix-like DNA-binding domain superfamily/Winged helix DNA-binding domain"/>
    <property type="match status" value="1"/>
</dbReference>
<accession>A0A3D9V521</accession>
<dbReference type="RefSeq" id="WP_115850098.1">
    <property type="nucleotide sequence ID" value="NZ_QTUC01000001.1"/>
</dbReference>
<comment type="caution">
    <text evidence="4">The sequence shown here is derived from an EMBL/GenBank/DDBJ whole genome shotgun (WGS) entry which is preliminary data.</text>
</comment>
<dbReference type="PANTHER" id="PTHR33169">
    <property type="entry name" value="PADR-FAMILY TRANSCRIPTIONAL REGULATOR"/>
    <property type="match status" value="1"/>
</dbReference>
<dbReference type="AlphaFoldDB" id="A0A3D9V521"/>
<dbReference type="OrthoDB" id="2374094at2"/>
<feature type="domain" description="Transcription regulator PadR N-terminal" evidence="3">
    <location>
        <begin position="12"/>
        <end position="87"/>
    </location>
</feature>
<protein>
    <submittedName>
        <fullName evidence="4">DNA-binding PadR family transcriptional regulator</fullName>
    </submittedName>
</protein>
<dbReference type="Proteomes" id="UP000256485">
    <property type="component" value="Unassembled WGS sequence"/>
</dbReference>
<gene>
    <name evidence="4" type="ORF">DFJ64_1874</name>
</gene>
<dbReference type="InterPro" id="IPR036390">
    <property type="entry name" value="WH_DNA-bd_sf"/>
</dbReference>
<organism evidence="4 5">
    <name type="scientific">Thermasporomyces composti</name>
    <dbReference type="NCBI Taxonomy" id="696763"/>
    <lineage>
        <taxon>Bacteria</taxon>
        <taxon>Bacillati</taxon>
        <taxon>Actinomycetota</taxon>
        <taxon>Actinomycetes</taxon>
        <taxon>Propionibacteriales</taxon>
        <taxon>Nocardioidaceae</taxon>
        <taxon>Thermasporomyces</taxon>
    </lineage>
</organism>
<sequence>MPRRSGVLEMAVLGLLNEAPMHGYEIRKRLNALFGWSRALSYGSLYPCLKAMLRKGWISEDTTASGSRRRAKIVYRITEQGQARFAEHLAEGGPAAWDDDERFGVHFAFFARTDAAVRLRILEGRLRRLEERLERVRAQIERTQERRDAYALELQRYGMESVEREMSWLSRLIASERRRGPATTTTSTTSTTTTSTTTPGPPRHDLAAPDNGVAT</sequence>
<keyword evidence="4" id="KW-0238">DNA-binding</keyword>
<feature type="compositionally biased region" description="Low complexity" evidence="2">
    <location>
        <begin position="183"/>
        <end position="198"/>
    </location>
</feature>
<dbReference type="SUPFAM" id="SSF46785">
    <property type="entry name" value="Winged helix' DNA-binding domain"/>
    <property type="match status" value="1"/>
</dbReference>
<proteinExistence type="predicted"/>
<keyword evidence="5" id="KW-1185">Reference proteome</keyword>